<gene>
    <name evidence="1" type="ORF">L6164_017744</name>
</gene>
<proteinExistence type="predicted"/>
<protein>
    <submittedName>
        <fullName evidence="1">Uncharacterized protein</fullName>
    </submittedName>
</protein>
<dbReference type="EMBL" id="CM039432">
    <property type="protein sequence ID" value="KAI4332869.1"/>
    <property type="molecule type" value="Genomic_DNA"/>
</dbReference>
<accession>A0ACB9NB30</accession>
<sequence length="138" mass="16042">MSRHPTVKWAQRSDKIYLTVDLPDAKEVQLKLEPDGKFCFTATKDGVAYEVDMDLFDRVNVEESKYNVGVRNTVYVIKKAEKKWWDSLIKHEGKPPLFLKVDWDKWVDEEEEESERAGMDFGDMDFSNLDMGGDNSDI</sequence>
<keyword evidence="2" id="KW-1185">Reference proteome</keyword>
<name>A0ACB9NB30_BAUVA</name>
<comment type="caution">
    <text evidence="1">The sequence shown here is derived from an EMBL/GenBank/DDBJ whole genome shotgun (WGS) entry which is preliminary data.</text>
</comment>
<organism evidence="1 2">
    <name type="scientific">Bauhinia variegata</name>
    <name type="common">Purple orchid tree</name>
    <name type="synonym">Phanera variegata</name>
    <dbReference type="NCBI Taxonomy" id="167791"/>
    <lineage>
        <taxon>Eukaryota</taxon>
        <taxon>Viridiplantae</taxon>
        <taxon>Streptophyta</taxon>
        <taxon>Embryophyta</taxon>
        <taxon>Tracheophyta</taxon>
        <taxon>Spermatophyta</taxon>
        <taxon>Magnoliopsida</taxon>
        <taxon>eudicotyledons</taxon>
        <taxon>Gunneridae</taxon>
        <taxon>Pentapetalae</taxon>
        <taxon>rosids</taxon>
        <taxon>fabids</taxon>
        <taxon>Fabales</taxon>
        <taxon>Fabaceae</taxon>
        <taxon>Cercidoideae</taxon>
        <taxon>Cercideae</taxon>
        <taxon>Bauhiniinae</taxon>
        <taxon>Bauhinia</taxon>
    </lineage>
</organism>
<dbReference type="Proteomes" id="UP000828941">
    <property type="component" value="Chromosome 7"/>
</dbReference>
<reference evidence="1 2" key="1">
    <citation type="journal article" date="2022" name="DNA Res.">
        <title>Chromosomal-level genome assembly of the orchid tree Bauhinia variegata (Leguminosae; Cercidoideae) supports the allotetraploid origin hypothesis of Bauhinia.</title>
        <authorList>
            <person name="Zhong Y."/>
            <person name="Chen Y."/>
            <person name="Zheng D."/>
            <person name="Pang J."/>
            <person name="Liu Y."/>
            <person name="Luo S."/>
            <person name="Meng S."/>
            <person name="Qian L."/>
            <person name="Wei D."/>
            <person name="Dai S."/>
            <person name="Zhou R."/>
        </authorList>
    </citation>
    <scope>NUCLEOTIDE SEQUENCE [LARGE SCALE GENOMIC DNA]</scope>
    <source>
        <strain evidence="1">BV-YZ2020</strain>
    </source>
</reference>
<evidence type="ECO:0000313" key="1">
    <source>
        <dbReference type="EMBL" id="KAI4332869.1"/>
    </source>
</evidence>
<evidence type="ECO:0000313" key="2">
    <source>
        <dbReference type="Proteomes" id="UP000828941"/>
    </source>
</evidence>